<organism evidence="1 2">
    <name type="scientific">Powai lake megavirus</name>
    <dbReference type="NCBI Taxonomy" id="1842663"/>
    <lineage>
        <taxon>Viruses</taxon>
        <taxon>Varidnaviria</taxon>
        <taxon>Bamfordvirae</taxon>
        <taxon>Nucleocytoviricota</taxon>
        <taxon>Megaviricetes</taxon>
        <taxon>Imitervirales</taxon>
        <taxon>Mimiviridae</taxon>
        <taxon>Megamimivirinae</taxon>
        <taxon>Megavirus</taxon>
        <taxon>Megavirus powaiense</taxon>
    </lineage>
</organism>
<protein>
    <submittedName>
        <fullName evidence="1">Putative ankyrin repeat protein</fullName>
    </submittedName>
</protein>
<dbReference type="EMBL" id="KU877344">
    <property type="protein sequence ID" value="ANB50785.1"/>
    <property type="molecule type" value="Genomic_DNA"/>
</dbReference>
<sequence length="302" mass="35261">MLIELFLVHNKDMDFGINTYIRNNPYDGVYKLCNKNNIKNLFNRGVYLYVVDVDLNDSETNFEKLQNTYLSNKIYIKQKYSLADIMTYEIFDLGEIEDNQYIVDNCSMSNNLEQLSILLSLGKKMHYTEASMDIASKNGYVDILDYWFHSGFELKYSHDAIEYASEQGRDNVLNWWINSGLELKYRHLSIDHASALGRLNVLNWWINSGLELKYSEYTMDRAANIDILNWWINSDLELKYSENAIINLSCTGNINGLNWWIYSGLELKYPEKIIFRVKPKNGQIIQDLFNISGITCTICSQI</sequence>
<keyword evidence="2" id="KW-1185">Reference proteome</keyword>
<dbReference type="Proteomes" id="UP000241365">
    <property type="component" value="Segment"/>
</dbReference>
<accession>A0A167RK92</accession>
<evidence type="ECO:0000313" key="2">
    <source>
        <dbReference type="Proteomes" id="UP000241365"/>
    </source>
</evidence>
<evidence type="ECO:0000313" key="1">
    <source>
        <dbReference type="EMBL" id="ANB50785.1"/>
    </source>
</evidence>
<dbReference type="KEGG" id="vg:80513147"/>
<dbReference type="GeneID" id="80513147"/>
<name>A0A167RK92_9VIRU</name>
<reference evidence="1 2" key="1">
    <citation type="journal article" date="2016" name="Genome Announc.">
        <title>Complete Genome Sequence of a New Megavirus Family Member Isolated from an Inland Water Lake for the First Time in India.</title>
        <authorList>
            <person name="Chatterjee A."/>
            <person name="Ali F."/>
            <person name="Bange D."/>
            <person name="Kondabagil K."/>
        </authorList>
    </citation>
    <scope>NUCLEOTIDE SEQUENCE [LARGE SCALE GENOMIC DNA]</scope>
    <source>
        <strain evidence="1">1</strain>
    </source>
</reference>
<proteinExistence type="predicted"/>
<dbReference type="RefSeq" id="YP_010776536.1">
    <property type="nucleotide sequence ID" value="NC_075034.1"/>
</dbReference>
<dbReference type="SUPFAM" id="SSF140860">
    <property type="entry name" value="Pseudo ankyrin repeat-like"/>
    <property type="match status" value="1"/>
</dbReference>